<dbReference type="EMBL" id="CP144752">
    <property type="protein sequence ID" value="WVZ89169.1"/>
    <property type="molecule type" value="Genomic_DNA"/>
</dbReference>
<keyword evidence="3" id="KW-1185">Reference proteome</keyword>
<dbReference type="InterPro" id="IPR001584">
    <property type="entry name" value="Integrase_cat-core"/>
</dbReference>
<evidence type="ECO:0000259" key="1">
    <source>
        <dbReference type="PROSITE" id="PS50994"/>
    </source>
</evidence>
<gene>
    <name evidence="2" type="ORF">U9M48_035606</name>
</gene>
<dbReference type="PANTHER" id="PTHR37984">
    <property type="entry name" value="PROTEIN CBG26694"/>
    <property type="match status" value="1"/>
</dbReference>
<reference evidence="2 3" key="1">
    <citation type="submission" date="2024-02" db="EMBL/GenBank/DDBJ databases">
        <title>High-quality chromosome-scale genome assembly of Pensacola bahiagrass (Paspalum notatum Flugge var. saurae).</title>
        <authorList>
            <person name="Vega J.M."/>
            <person name="Podio M."/>
            <person name="Orjuela J."/>
            <person name="Siena L.A."/>
            <person name="Pessino S.C."/>
            <person name="Combes M.C."/>
            <person name="Mariac C."/>
            <person name="Albertini E."/>
            <person name="Pupilli F."/>
            <person name="Ortiz J.P.A."/>
            <person name="Leblanc O."/>
        </authorList>
    </citation>
    <scope>NUCLEOTIDE SEQUENCE [LARGE SCALE GENOMIC DNA]</scope>
    <source>
        <strain evidence="2">R1</strain>
        <tissue evidence="2">Leaf</tissue>
    </source>
</reference>
<protein>
    <recommendedName>
        <fullName evidence="1">Integrase catalytic domain-containing protein</fullName>
    </recommendedName>
</protein>
<dbReference type="GO" id="GO:0003676">
    <property type="term" value="F:nucleic acid binding"/>
    <property type="evidence" value="ECO:0007669"/>
    <property type="project" value="InterPro"/>
</dbReference>
<dbReference type="SUPFAM" id="SSF53098">
    <property type="entry name" value="Ribonuclease H-like"/>
    <property type="match status" value="1"/>
</dbReference>
<feature type="domain" description="Integrase catalytic" evidence="1">
    <location>
        <begin position="47"/>
        <end position="202"/>
    </location>
</feature>
<dbReference type="InterPro" id="IPR012337">
    <property type="entry name" value="RNaseH-like_sf"/>
</dbReference>
<dbReference type="InterPro" id="IPR036397">
    <property type="entry name" value="RNaseH_sf"/>
</dbReference>
<organism evidence="2 3">
    <name type="scientific">Paspalum notatum var. saurae</name>
    <dbReference type="NCBI Taxonomy" id="547442"/>
    <lineage>
        <taxon>Eukaryota</taxon>
        <taxon>Viridiplantae</taxon>
        <taxon>Streptophyta</taxon>
        <taxon>Embryophyta</taxon>
        <taxon>Tracheophyta</taxon>
        <taxon>Spermatophyta</taxon>
        <taxon>Magnoliopsida</taxon>
        <taxon>Liliopsida</taxon>
        <taxon>Poales</taxon>
        <taxon>Poaceae</taxon>
        <taxon>PACMAD clade</taxon>
        <taxon>Panicoideae</taxon>
        <taxon>Andropogonodae</taxon>
        <taxon>Paspaleae</taxon>
        <taxon>Paspalinae</taxon>
        <taxon>Paspalum</taxon>
    </lineage>
</organism>
<evidence type="ECO:0000313" key="3">
    <source>
        <dbReference type="Proteomes" id="UP001341281"/>
    </source>
</evidence>
<dbReference type="PROSITE" id="PS50994">
    <property type="entry name" value="INTEGRASE"/>
    <property type="match status" value="1"/>
</dbReference>
<dbReference type="AlphaFoldDB" id="A0AAQ3UHD2"/>
<dbReference type="Pfam" id="PF00665">
    <property type="entry name" value="rve"/>
    <property type="match status" value="1"/>
</dbReference>
<dbReference type="Gene3D" id="1.10.340.70">
    <property type="match status" value="1"/>
</dbReference>
<dbReference type="PANTHER" id="PTHR37984:SF5">
    <property type="entry name" value="PROTEIN NYNRIN-LIKE"/>
    <property type="match status" value="1"/>
</dbReference>
<dbReference type="GO" id="GO:0015074">
    <property type="term" value="P:DNA integration"/>
    <property type="evidence" value="ECO:0007669"/>
    <property type="project" value="InterPro"/>
</dbReference>
<dbReference type="Gene3D" id="3.30.420.10">
    <property type="entry name" value="Ribonuclease H-like superfamily/Ribonuclease H"/>
    <property type="match status" value="1"/>
</dbReference>
<dbReference type="InterPro" id="IPR050951">
    <property type="entry name" value="Retrovirus_Pol_polyprotein"/>
</dbReference>
<dbReference type="Proteomes" id="UP001341281">
    <property type="component" value="Chromosome 08"/>
</dbReference>
<evidence type="ECO:0000313" key="2">
    <source>
        <dbReference type="EMBL" id="WVZ89169.1"/>
    </source>
</evidence>
<name>A0AAQ3UHD2_PASNO</name>
<accession>A0AAQ3UHD2</accession>
<sequence length="341" mass="39665">MKWLIRRSGYYWPTMLKDCFKYYKGCQECQRFGAVQMAPAGPLNPIVKPWPFKGWGMNMIGQVNPLTRKGHKWILVATDYFTKWVEAVPMKNVTTKDVVNFVKEHIIYRFGIPQTITTDQGTSSKNFAKEMGITLLQSSSYYAQANGQAEVSNKSLIKLIKRKIDEYPKQWHDRLVEALWAYRMSCHGATKCTSYQLVYGQEAIMPWEVNISSRRVRFQNDLSADDYASLMNINTDDLTELRLWAFEKIRDNKARVTKAYNKKVKPKNFKVGDLVWELVLPVGTKDPAFGKWSPNWHGPYRIVETVPGNSYRMKTLEGVRFFRNVNGKYLKKYYPSIWIGS</sequence>
<proteinExistence type="predicted"/>